<sequence>MLQGRVPNRGSRRGGVCAGSTTSWPWRASLPRKSSRLSPLYQIRRRLSRCWIGCALICPATSSPSSSRAPPPPLLVQGTEGSVKVVSAAKDNWVPQSRGPVEEAKVSTEGLEIKIGRRQEEDVTLDDGRSSQAAWILQYMEQQEEEEDANSNDSSTWEDRLAASFEVAETKPSRRKKKGKKENSKNGNSKENISQSVSPVLPNSEIASVEDGQIDLGASENKSPSLVHIDEGSNLQKEVPKNAGETCTKEVEEEEVELDNLFFEDSSAWEVVAPEILKQQQIEKLSHDGYGHLLGNIDDVWKKEMI</sequence>
<reference evidence="3" key="2">
    <citation type="journal article" date="2017" name="Nat. Plants">
        <title>The Aegilops tauschii genome reveals multiple impacts of transposons.</title>
        <authorList>
            <person name="Zhao G."/>
            <person name="Zou C."/>
            <person name="Li K."/>
            <person name="Wang K."/>
            <person name="Li T."/>
            <person name="Gao L."/>
            <person name="Zhang X."/>
            <person name="Wang H."/>
            <person name="Yang Z."/>
            <person name="Liu X."/>
            <person name="Jiang W."/>
            <person name="Mao L."/>
            <person name="Kong X."/>
            <person name="Jiao Y."/>
            <person name="Jia J."/>
        </authorList>
    </citation>
    <scope>NUCLEOTIDE SEQUENCE [LARGE SCALE GENOMIC DNA]</scope>
    <source>
        <strain evidence="3">cv. AL8/78</strain>
    </source>
</reference>
<evidence type="ECO:0000313" key="2">
    <source>
        <dbReference type="EnsemblPlants" id="AET2Gv20688200.35"/>
    </source>
</evidence>
<dbReference type="EnsemblPlants" id="AET2Gv20688200.35">
    <property type="protein sequence ID" value="AET2Gv20688200.35"/>
    <property type="gene ID" value="AET2Gv20688200"/>
</dbReference>
<dbReference type="Gramene" id="AET2Gv20688200.35">
    <property type="protein sequence ID" value="AET2Gv20688200.35"/>
    <property type="gene ID" value="AET2Gv20688200"/>
</dbReference>
<organism evidence="2 3">
    <name type="scientific">Aegilops tauschii subsp. strangulata</name>
    <name type="common">Goatgrass</name>
    <dbReference type="NCBI Taxonomy" id="200361"/>
    <lineage>
        <taxon>Eukaryota</taxon>
        <taxon>Viridiplantae</taxon>
        <taxon>Streptophyta</taxon>
        <taxon>Embryophyta</taxon>
        <taxon>Tracheophyta</taxon>
        <taxon>Spermatophyta</taxon>
        <taxon>Magnoliopsida</taxon>
        <taxon>Liliopsida</taxon>
        <taxon>Poales</taxon>
        <taxon>Poaceae</taxon>
        <taxon>BOP clade</taxon>
        <taxon>Pooideae</taxon>
        <taxon>Triticodae</taxon>
        <taxon>Triticeae</taxon>
        <taxon>Triticinae</taxon>
        <taxon>Aegilops</taxon>
    </lineage>
</organism>
<dbReference type="AlphaFoldDB" id="A0A453BZV9"/>
<keyword evidence="3" id="KW-1185">Reference proteome</keyword>
<evidence type="ECO:0000256" key="1">
    <source>
        <dbReference type="SAM" id="MobiDB-lite"/>
    </source>
</evidence>
<accession>A0A453BZV9</accession>
<feature type="region of interest" description="Disordered" evidence="1">
    <location>
        <begin position="165"/>
        <end position="205"/>
    </location>
</feature>
<protein>
    <submittedName>
        <fullName evidence="2">Uncharacterized protein</fullName>
    </submittedName>
</protein>
<reference evidence="2" key="4">
    <citation type="submission" date="2019-03" db="UniProtKB">
        <authorList>
            <consortium name="EnsemblPlants"/>
        </authorList>
    </citation>
    <scope>IDENTIFICATION</scope>
</reference>
<dbReference type="Proteomes" id="UP000015105">
    <property type="component" value="Chromosome 2D"/>
</dbReference>
<proteinExistence type="predicted"/>
<evidence type="ECO:0000313" key="3">
    <source>
        <dbReference type="Proteomes" id="UP000015105"/>
    </source>
</evidence>
<reference evidence="2" key="3">
    <citation type="journal article" date="2017" name="Nature">
        <title>Genome sequence of the progenitor of the wheat D genome Aegilops tauschii.</title>
        <authorList>
            <person name="Luo M.C."/>
            <person name="Gu Y.Q."/>
            <person name="Puiu D."/>
            <person name="Wang H."/>
            <person name="Twardziok S.O."/>
            <person name="Deal K.R."/>
            <person name="Huo N."/>
            <person name="Zhu T."/>
            <person name="Wang L."/>
            <person name="Wang Y."/>
            <person name="McGuire P.E."/>
            <person name="Liu S."/>
            <person name="Long H."/>
            <person name="Ramasamy R.K."/>
            <person name="Rodriguez J.C."/>
            <person name="Van S.L."/>
            <person name="Yuan L."/>
            <person name="Wang Z."/>
            <person name="Xia Z."/>
            <person name="Xiao L."/>
            <person name="Anderson O.D."/>
            <person name="Ouyang S."/>
            <person name="Liang Y."/>
            <person name="Zimin A.V."/>
            <person name="Pertea G."/>
            <person name="Qi P."/>
            <person name="Bennetzen J.L."/>
            <person name="Dai X."/>
            <person name="Dawson M.W."/>
            <person name="Muller H.G."/>
            <person name="Kugler K."/>
            <person name="Rivarola-Duarte L."/>
            <person name="Spannagl M."/>
            <person name="Mayer K.F.X."/>
            <person name="Lu F.H."/>
            <person name="Bevan M.W."/>
            <person name="Leroy P."/>
            <person name="Li P."/>
            <person name="You F.M."/>
            <person name="Sun Q."/>
            <person name="Liu Z."/>
            <person name="Lyons E."/>
            <person name="Wicker T."/>
            <person name="Salzberg S.L."/>
            <person name="Devos K.M."/>
            <person name="Dvorak J."/>
        </authorList>
    </citation>
    <scope>NUCLEOTIDE SEQUENCE [LARGE SCALE GENOMIC DNA]</scope>
    <source>
        <strain evidence="2">cv. AL8/78</strain>
    </source>
</reference>
<reference evidence="2" key="5">
    <citation type="journal article" date="2021" name="G3 (Bethesda)">
        <title>Aegilops tauschii genome assembly Aet v5.0 features greater sequence contiguity and improved annotation.</title>
        <authorList>
            <person name="Wang L."/>
            <person name="Zhu T."/>
            <person name="Rodriguez J.C."/>
            <person name="Deal K.R."/>
            <person name="Dubcovsky J."/>
            <person name="McGuire P.E."/>
            <person name="Lux T."/>
            <person name="Spannagl M."/>
            <person name="Mayer K.F.X."/>
            <person name="Baldrich P."/>
            <person name="Meyers B.C."/>
            <person name="Huo N."/>
            <person name="Gu Y.Q."/>
            <person name="Zhou H."/>
            <person name="Devos K.M."/>
            <person name="Bennetzen J.L."/>
            <person name="Unver T."/>
            <person name="Budak H."/>
            <person name="Gulick P.J."/>
            <person name="Galiba G."/>
            <person name="Kalapos B."/>
            <person name="Nelson D.R."/>
            <person name="Li P."/>
            <person name="You F.M."/>
            <person name="Luo M.C."/>
            <person name="Dvorak J."/>
        </authorList>
    </citation>
    <scope>NUCLEOTIDE SEQUENCE [LARGE SCALE GENOMIC DNA]</scope>
    <source>
        <strain evidence="2">cv. AL8/78</strain>
    </source>
</reference>
<name>A0A453BZV9_AEGTS</name>
<reference evidence="3" key="1">
    <citation type="journal article" date="2014" name="Science">
        <title>Ancient hybridizations among the ancestral genomes of bread wheat.</title>
        <authorList>
            <consortium name="International Wheat Genome Sequencing Consortium,"/>
            <person name="Marcussen T."/>
            <person name="Sandve S.R."/>
            <person name="Heier L."/>
            <person name="Spannagl M."/>
            <person name="Pfeifer M."/>
            <person name="Jakobsen K.S."/>
            <person name="Wulff B.B."/>
            <person name="Steuernagel B."/>
            <person name="Mayer K.F."/>
            <person name="Olsen O.A."/>
        </authorList>
    </citation>
    <scope>NUCLEOTIDE SEQUENCE [LARGE SCALE GENOMIC DNA]</scope>
    <source>
        <strain evidence="3">cv. AL8/78</strain>
    </source>
</reference>